<keyword evidence="4" id="KW-0805">Transcription regulation</keyword>
<keyword evidence="6" id="KW-0539">Nucleus</keyword>
<dbReference type="InterPro" id="IPR001841">
    <property type="entry name" value="Znf_RING"/>
</dbReference>
<feature type="compositionally biased region" description="Pro residues" evidence="9">
    <location>
        <begin position="56"/>
        <end position="66"/>
    </location>
</feature>
<feature type="region of interest" description="Disordered" evidence="9">
    <location>
        <begin position="39"/>
        <end position="185"/>
    </location>
</feature>
<dbReference type="Pfam" id="PF13923">
    <property type="entry name" value="zf-C3HC4_2"/>
    <property type="match status" value="1"/>
</dbReference>
<dbReference type="InterPro" id="IPR038566">
    <property type="entry name" value="Mediator_Med6_sf"/>
</dbReference>
<evidence type="ECO:0000313" key="12">
    <source>
        <dbReference type="Proteomes" id="UP000663850"/>
    </source>
</evidence>
<comment type="subcellular location">
    <subcellularLocation>
        <location evidence="1">Nucleus</location>
    </subcellularLocation>
</comment>
<evidence type="ECO:0000256" key="3">
    <source>
        <dbReference type="ARBA" id="ARBA00020634"/>
    </source>
</evidence>
<dbReference type="InterPro" id="IPR013083">
    <property type="entry name" value="Znf_RING/FYVE/PHD"/>
</dbReference>
<dbReference type="PANTHER" id="PTHR13104">
    <property type="entry name" value="MED-6-RELATED"/>
    <property type="match status" value="1"/>
</dbReference>
<dbReference type="SMART" id="SM00184">
    <property type="entry name" value="RING"/>
    <property type="match status" value="1"/>
</dbReference>
<evidence type="ECO:0000259" key="10">
    <source>
        <dbReference type="PROSITE" id="PS50089"/>
    </source>
</evidence>
<dbReference type="CDD" id="cd16449">
    <property type="entry name" value="RING-HC"/>
    <property type="match status" value="1"/>
</dbReference>
<dbReference type="PROSITE" id="PS50089">
    <property type="entry name" value="ZF_RING_2"/>
    <property type="match status" value="1"/>
</dbReference>
<protein>
    <recommendedName>
        <fullName evidence="3">Mediator of RNA polymerase II transcription subunit 6</fullName>
    </recommendedName>
    <alternativeName>
        <fullName evidence="7">Mediator complex subunit 6</fullName>
    </alternativeName>
</protein>
<keyword evidence="8" id="KW-0479">Metal-binding</keyword>
<comment type="similarity">
    <text evidence="2">Belongs to the Mediator complex subunit 6 family.</text>
</comment>
<keyword evidence="8" id="KW-0862">Zinc</keyword>
<dbReference type="AlphaFoldDB" id="A0A8H3C3C7"/>
<feature type="compositionally biased region" description="Low complexity" evidence="9">
    <location>
        <begin position="611"/>
        <end position="625"/>
    </location>
</feature>
<dbReference type="GO" id="GO:0006357">
    <property type="term" value="P:regulation of transcription by RNA polymerase II"/>
    <property type="evidence" value="ECO:0007669"/>
    <property type="project" value="InterPro"/>
</dbReference>
<evidence type="ECO:0000256" key="9">
    <source>
        <dbReference type="SAM" id="MobiDB-lite"/>
    </source>
</evidence>
<feature type="compositionally biased region" description="Basic and acidic residues" evidence="9">
    <location>
        <begin position="561"/>
        <end position="572"/>
    </location>
</feature>
<keyword evidence="5" id="KW-0804">Transcription</keyword>
<proteinExistence type="inferred from homology"/>
<dbReference type="Pfam" id="PF04934">
    <property type="entry name" value="Med6"/>
    <property type="match status" value="1"/>
</dbReference>
<dbReference type="EMBL" id="CAJMWZ010003164">
    <property type="protein sequence ID" value="CAE6470398.1"/>
    <property type="molecule type" value="Genomic_DNA"/>
</dbReference>
<dbReference type="SUPFAM" id="SSF57850">
    <property type="entry name" value="RING/U-box"/>
    <property type="match status" value="1"/>
</dbReference>
<gene>
    <name evidence="11" type="ORF">RDB_LOCUS61874</name>
</gene>
<keyword evidence="8" id="KW-0863">Zinc-finger</keyword>
<evidence type="ECO:0000256" key="5">
    <source>
        <dbReference type="ARBA" id="ARBA00023163"/>
    </source>
</evidence>
<comment type="caution">
    <text evidence="11">The sequence shown here is derived from an EMBL/GenBank/DDBJ whole genome shotgun (WGS) entry which is preliminary data.</text>
</comment>
<dbReference type="InterPro" id="IPR007018">
    <property type="entry name" value="Mediator_Med6"/>
</dbReference>
<dbReference type="GO" id="GO:0016592">
    <property type="term" value="C:mediator complex"/>
    <property type="evidence" value="ECO:0007669"/>
    <property type="project" value="InterPro"/>
</dbReference>
<dbReference type="Gene3D" id="3.10.450.580">
    <property type="entry name" value="Mediator complex, subunit Med6"/>
    <property type="match status" value="1"/>
</dbReference>
<feature type="region of interest" description="Disordered" evidence="9">
    <location>
        <begin position="561"/>
        <end position="643"/>
    </location>
</feature>
<evidence type="ECO:0000256" key="6">
    <source>
        <dbReference type="ARBA" id="ARBA00023242"/>
    </source>
</evidence>
<feature type="compositionally biased region" description="Polar residues" evidence="9">
    <location>
        <begin position="69"/>
        <end position="87"/>
    </location>
</feature>
<evidence type="ECO:0000256" key="4">
    <source>
        <dbReference type="ARBA" id="ARBA00023015"/>
    </source>
</evidence>
<reference evidence="11" key="1">
    <citation type="submission" date="2021-01" db="EMBL/GenBank/DDBJ databases">
        <authorList>
            <person name="Kaushik A."/>
        </authorList>
    </citation>
    <scope>NUCLEOTIDE SEQUENCE</scope>
    <source>
        <strain evidence="11">Type strain: AG8-Rh-89/</strain>
    </source>
</reference>
<feature type="domain" description="RING-type" evidence="10">
    <location>
        <begin position="201"/>
        <end position="239"/>
    </location>
</feature>
<feature type="compositionally biased region" description="Polar residues" evidence="9">
    <location>
        <begin position="107"/>
        <end position="125"/>
    </location>
</feature>
<dbReference type="GO" id="GO:0003712">
    <property type="term" value="F:transcription coregulator activity"/>
    <property type="evidence" value="ECO:0007669"/>
    <property type="project" value="InterPro"/>
</dbReference>
<evidence type="ECO:0000256" key="7">
    <source>
        <dbReference type="ARBA" id="ARBA00031259"/>
    </source>
</evidence>
<dbReference type="GO" id="GO:0008270">
    <property type="term" value="F:zinc ion binding"/>
    <property type="evidence" value="ECO:0007669"/>
    <property type="project" value="UniProtKB-KW"/>
</dbReference>
<dbReference type="Gene3D" id="3.30.40.10">
    <property type="entry name" value="Zinc/RING finger domain, C3HC4 (zinc finger)"/>
    <property type="match status" value="1"/>
</dbReference>
<evidence type="ECO:0000256" key="2">
    <source>
        <dbReference type="ARBA" id="ARBA00007526"/>
    </source>
</evidence>
<evidence type="ECO:0000313" key="11">
    <source>
        <dbReference type="EMBL" id="CAE6470398.1"/>
    </source>
</evidence>
<dbReference type="Proteomes" id="UP000663850">
    <property type="component" value="Unassembled WGS sequence"/>
</dbReference>
<name>A0A8H3C3C7_9AGAM</name>
<accession>A0A8H3C3C7</accession>
<sequence length="643" mass="70826">MWHSHVTRTCDLKLRNQPMSDDEYFGDDDLFTSEELDNIPALNQPSSPVIAASNLPNPPVQHPPPAVSTGASGSNVNNPIVIGSTNGAARAPGSQRSSPEQPRRTNSRFSTIMNALRTVPTQQPGPNRIFGPQTGLLQLPNRKNRSVSSQSSVAGPSRLPSQPSSTAGSKRRRASSPARAGSVEAEVRMDTWSVVEEELTCAICCDVFVSPQITHCGHSACAPCLKLWLSKNNNCPICRAYINPNTVLSANRLASSMVDRMMAEATKYNLLDWCAGGTKEVEWKKRKRLWEGEVAREAAAARNRITTRSVTATRHRVFMPQPLFLDDEDYDNYDYDDLGLNCVRLIKWALTVSESTSTTTCVMATPVDDHSEKVLVYHEWLNVLGPLTTGNVLEYFAACQLFWDPECNNNVLRMQSQHLGTSVNLDDLKNMKGIEYAVVHAEPPTLFIIHKRKRLSPTDTQPIEAYYVYKNTIHKAFDLYSLVANRLSTAVNCLSDSLNLIRPYKPEFSARTGYQWNIIDDSVEEGEDSNSNRMRNQPKRQVAAVPGMMAALQTTKMHIEQQYQERQKRAEQEATANAATGSGMAPGTRPASVAPMTPAPDVAPRVLDADTSTSAGAAKTPAPKGQGKKKQKRLSMVAEKGAQ</sequence>
<evidence type="ECO:0000256" key="8">
    <source>
        <dbReference type="PROSITE-ProRule" id="PRU00175"/>
    </source>
</evidence>
<organism evidence="11 12">
    <name type="scientific">Rhizoctonia solani</name>
    <dbReference type="NCBI Taxonomy" id="456999"/>
    <lineage>
        <taxon>Eukaryota</taxon>
        <taxon>Fungi</taxon>
        <taxon>Dikarya</taxon>
        <taxon>Basidiomycota</taxon>
        <taxon>Agaricomycotina</taxon>
        <taxon>Agaricomycetes</taxon>
        <taxon>Cantharellales</taxon>
        <taxon>Ceratobasidiaceae</taxon>
        <taxon>Rhizoctonia</taxon>
    </lineage>
</organism>
<evidence type="ECO:0000256" key="1">
    <source>
        <dbReference type="ARBA" id="ARBA00004123"/>
    </source>
</evidence>